<dbReference type="InterPro" id="IPR045851">
    <property type="entry name" value="AMP-bd_C_sf"/>
</dbReference>
<dbReference type="InterPro" id="IPR000873">
    <property type="entry name" value="AMP-dep_synth/lig_dom"/>
</dbReference>
<gene>
    <name evidence="3" type="primary">idmB21</name>
</gene>
<dbReference type="GO" id="GO:0031177">
    <property type="term" value="F:phosphopantetheine binding"/>
    <property type="evidence" value="ECO:0007669"/>
    <property type="project" value="TreeGrafter"/>
</dbReference>
<dbReference type="AlphaFoldDB" id="A0A3B8G5N9"/>
<dbReference type="Gene3D" id="3.40.50.12780">
    <property type="entry name" value="N-terminal domain of ligase-like"/>
    <property type="match status" value="1"/>
</dbReference>
<feature type="domain" description="AMP-dependent synthetase/ligase" evidence="1">
    <location>
        <begin position="13"/>
        <end position="358"/>
    </location>
</feature>
<dbReference type="InterPro" id="IPR042099">
    <property type="entry name" value="ANL_N_sf"/>
</dbReference>
<dbReference type="PANTHER" id="PTHR45527">
    <property type="entry name" value="NONRIBOSOMAL PEPTIDE SYNTHETASE"/>
    <property type="match status" value="1"/>
</dbReference>
<dbReference type="Pfam" id="PF13193">
    <property type="entry name" value="AMP-binding_C"/>
    <property type="match status" value="1"/>
</dbReference>
<organism evidence="3">
    <name type="scientific">Streptomyces sp. SoC090715LN-16</name>
    <dbReference type="NCBI Taxonomy" id="1898658"/>
    <lineage>
        <taxon>Bacteria</taxon>
        <taxon>Bacillati</taxon>
        <taxon>Actinomycetota</taxon>
        <taxon>Actinomycetes</taxon>
        <taxon>Kitasatosporales</taxon>
        <taxon>Streptomycetaceae</taxon>
        <taxon>Streptomyces</taxon>
    </lineage>
</organism>
<dbReference type="SUPFAM" id="SSF56801">
    <property type="entry name" value="Acetyl-CoA synthetase-like"/>
    <property type="match status" value="1"/>
</dbReference>
<dbReference type="Gene3D" id="3.30.300.30">
    <property type="match status" value="1"/>
</dbReference>
<sequence>MSERTLYDWFTGSVAQHPDACALEVADARLSYRELDLLVRHLAVDITRTLGAVPARVGVHANRSLTAYVAYLAAQRLGATAVPLNPSFPRSRRVRVAALADVDLVVAQERATYPVPVLVAEDDALLERVGRPAPEAPGRAARAADVAYTLFTSGSTGVPKGVPIRHSNVDAYLGHVIPRYGLGPGERVSQTFDLTFDLSVFDLFATWGSGATLVVPTRRELLAPARFVAARRITHWFSVPSVISMALRLGRLPEGGMPGLRWSLFCGERLTLEQARAWRAAAPGSVLENLYGPTELTLSCTQFRLPEAPGDWPRTANGTVPIGTPYPGLEHLVIDDRGAAATRGELCVRGPQRFAGYLDPAHNRHRFLRFDGVRATPADAGPRPAAELWYRTGDLVTETDRVLVHLGRADHQVKVQGYRVELGEIEAELRRQDGVEDAIVVALTEPDSGPVTLHAVCTGANADTDGLLAALRERLPAHMLPRDVVHWARLPLNPNGKVDRAAIVTRLDPD</sequence>
<evidence type="ECO:0000259" key="2">
    <source>
        <dbReference type="Pfam" id="PF13193"/>
    </source>
</evidence>
<accession>A0A3B8G5N9</accession>
<reference evidence="3" key="1">
    <citation type="journal article" date="2018" name="ACS Chem. Biol.">
        <title>Discovery of an Antibacterial Isoindolinone-Containing Tetracyclic Polyketide by Cryptic Gene Activation and Characterization of Its Biosynthetic Gene Cluster.</title>
        <authorList>
            <person name="Thong W.L."/>
            <person name="Shin-ya K."/>
            <person name="Nishiyama M."/>
            <person name="Kuzuyama T."/>
        </authorList>
    </citation>
    <scope>NUCLEOTIDE SEQUENCE</scope>
    <source>
        <strain evidence="3">SoC090715LN-16</strain>
    </source>
</reference>
<dbReference type="GO" id="GO:0043041">
    <property type="term" value="P:amino acid activation for nonribosomal peptide biosynthetic process"/>
    <property type="evidence" value="ECO:0007669"/>
    <property type="project" value="TreeGrafter"/>
</dbReference>
<dbReference type="InterPro" id="IPR025110">
    <property type="entry name" value="AMP-bd_C"/>
</dbReference>
<dbReference type="GO" id="GO:0044550">
    <property type="term" value="P:secondary metabolite biosynthetic process"/>
    <property type="evidence" value="ECO:0007669"/>
    <property type="project" value="TreeGrafter"/>
</dbReference>
<proteinExistence type="predicted"/>
<evidence type="ECO:0000313" key="3">
    <source>
        <dbReference type="EMBL" id="BBE36469.1"/>
    </source>
</evidence>
<name>A0A3B8G5N9_9ACTN</name>
<dbReference type="Pfam" id="PF00501">
    <property type="entry name" value="AMP-binding"/>
    <property type="match status" value="1"/>
</dbReference>
<protein>
    <submittedName>
        <fullName evidence="3">Amino acid adenylation domain-containing protein</fullName>
    </submittedName>
</protein>
<dbReference type="EMBL" id="LC386909">
    <property type="protein sequence ID" value="BBE36469.1"/>
    <property type="molecule type" value="Genomic_DNA"/>
</dbReference>
<dbReference type="GO" id="GO:0005737">
    <property type="term" value="C:cytoplasm"/>
    <property type="evidence" value="ECO:0007669"/>
    <property type="project" value="TreeGrafter"/>
</dbReference>
<feature type="domain" description="AMP-binding enzyme C-terminal" evidence="2">
    <location>
        <begin position="424"/>
        <end position="497"/>
    </location>
</feature>
<dbReference type="PANTHER" id="PTHR45527:SF1">
    <property type="entry name" value="FATTY ACID SYNTHASE"/>
    <property type="match status" value="1"/>
</dbReference>
<evidence type="ECO:0000259" key="1">
    <source>
        <dbReference type="Pfam" id="PF00501"/>
    </source>
</evidence>